<evidence type="ECO:0000256" key="5">
    <source>
        <dbReference type="ARBA" id="ARBA00023180"/>
    </source>
</evidence>
<evidence type="ECO:0000256" key="4">
    <source>
        <dbReference type="ARBA" id="ARBA00023136"/>
    </source>
</evidence>
<keyword evidence="4" id="KW-0472">Membrane</keyword>
<organism evidence="8 9">
    <name type="scientific">Leptotrombidium deliense</name>
    <dbReference type="NCBI Taxonomy" id="299467"/>
    <lineage>
        <taxon>Eukaryota</taxon>
        <taxon>Metazoa</taxon>
        <taxon>Ecdysozoa</taxon>
        <taxon>Arthropoda</taxon>
        <taxon>Chelicerata</taxon>
        <taxon>Arachnida</taxon>
        <taxon>Acari</taxon>
        <taxon>Acariformes</taxon>
        <taxon>Trombidiformes</taxon>
        <taxon>Prostigmata</taxon>
        <taxon>Anystina</taxon>
        <taxon>Parasitengona</taxon>
        <taxon>Trombiculoidea</taxon>
        <taxon>Trombiculidae</taxon>
        <taxon>Leptotrombidium</taxon>
    </lineage>
</organism>
<evidence type="ECO:0000313" key="8">
    <source>
        <dbReference type="EMBL" id="RWS24298.1"/>
    </source>
</evidence>
<evidence type="ECO:0000256" key="1">
    <source>
        <dbReference type="ARBA" id="ARBA00004370"/>
    </source>
</evidence>
<dbReference type="GO" id="GO:0016020">
    <property type="term" value="C:membrane"/>
    <property type="evidence" value="ECO:0007669"/>
    <property type="project" value="UniProtKB-SubCell"/>
</dbReference>
<dbReference type="Proteomes" id="UP000288716">
    <property type="component" value="Unassembled WGS sequence"/>
</dbReference>
<evidence type="ECO:0000256" key="3">
    <source>
        <dbReference type="ARBA" id="ARBA00022989"/>
    </source>
</evidence>
<feature type="domain" description="Receptor ligand binding region" evidence="7">
    <location>
        <begin position="58"/>
        <end position="427"/>
    </location>
</feature>
<evidence type="ECO:0000256" key="2">
    <source>
        <dbReference type="ARBA" id="ARBA00022692"/>
    </source>
</evidence>
<dbReference type="InterPro" id="IPR028082">
    <property type="entry name" value="Peripla_BP_I"/>
</dbReference>
<dbReference type="STRING" id="299467.A0A443S9S0"/>
<dbReference type="InterPro" id="IPR038550">
    <property type="entry name" value="GPCR_3_9-Cys_sf"/>
</dbReference>
<dbReference type="EMBL" id="NCKV01005068">
    <property type="protein sequence ID" value="RWS24298.1"/>
    <property type="molecule type" value="Genomic_DNA"/>
</dbReference>
<comment type="caution">
    <text evidence="8">The sequence shown here is derived from an EMBL/GenBank/DDBJ whole genome shotgun (WGS) entry which is preliminary data.</text>
</comment>
<dbReference type="AlphaFoldDB" id="A0A443S9S0"/>
<dbReference type="SUPFAM" id="SSF53822">
    <property type="entry name" value="Periplasmic binding protein-like I"/>
    <property type="match status" value="1"/>
</dbReference>
<dbReference type="OrthoDB" id="425344at2759"/>
<evidence type="ECO:0000256" key="6">
    <source>
        <dbReference type="SAM" id="SignalP"/>
    </source>
</evidence>
<dbReference type="Pfam" id="PF01094">
    <property type="entry name" value="ANF_receptor"/>
    <property type="match status" value="1"/>
</dbReference>
<keyword evidence="3" id="KW-1133">Transmembrane helix</keyword>
<accession>A0A443S9S0</accession>
<evidence type="ECO:0000313" key="9">
    <source>
        <dbReference type="Proteomes" id="UP000288716"/>
    </source>
</evidence>
<keyword evidence="2" id="KW-0812">Transmembrane</keyword>
<dbReference type="PANTHER" id="PTHR24060">
    <property type="entry name" value="METABOTROPIC GLUTAMATE RECEPTOR"/>
    <property type="match status" value="1"/>
</dbReference>
<proteinExistence type="predicted"/>
<comment type="subcellular location">
    <subcellularLocation>
        <location evidence="1">Membrane</location>
    </subcellularLocation>
</comment>
<dbReference type="Gene3D" id="3.40.50.2300">
    <property type="match status" value="2"/>
</dbReference>
<sequence length="571" mass="65529">MAFVAGIILFSLLFLSFNHNYVVCADIDVSGDAIIGVTLPVPSENNDFFFKRRFVHYLEAVYYALNVINSQNLIPGVLFGVSIINSTEVELGEKEDKIKAFGKISKIIQNRNQPNAPFLCGLIDGVGDGVSPFVLDFVKEHRLPLLGYPLIPNADSKNPDYSLYAQIFNTMDSRLKALDSTLEQLGLNLIQTVIYTKEILQVLQLQDKFNICIAKTIAFNNTKGVRKEDECIRIVDELLTTSDAKGVMLFLSAGDIQCILNAAQKKKKHYFQWITVDYEIVTLLKSTANISEKLIIIQQKPSFYNTTDFNENHLDKLRPENNTRNPFFAEIWQSVYLCELKHETKYRSKCSEEFYRIKFSHELYEQVSEFIFSFIVYAKALRSAWQQNCNTDEKICDKLRRMDANTFFNEHILNVTYKDAYNEISFSGKELSIICIIKEFQKVDSQSELVDVAKWQNNKLITLGQDLNISKSTCTTRCAKGFRQRKKSNHCRCVCDKCNVGEYLVNNYTCKACEEGTIPNSDFNGCVKSDCQCSVEIQKLQKSNDEMKCRLMHFEYNLMPQKYKKPDCSIN</sequence>
<dbReference type="InterPro" id="IPR050726">
    <property type="entry name" value="mGluR"/>
</dbReference>
<dbReference type="VEuPathDB" id="VectorBase:LDEU007742"/>
<keyword evidence="8" id="KW-0675">Receptor</keyword>
<evidence type="ECO:0000259" key="7">
    <source>
        <dbReference type="Pfam" id="PF01094"/>
    </source>
</evidence>
<feature type="chain" id="PRO_5019290582" evidence="6">
    <location>
        <begin position="25"/>
        <end position="571"/>
    </location>
</feature>
<reference evidence="8 9" key="1">
    <citation type="journal article" date="2018" name="Gigascience">
        <title>Genomes of trombidid mites reveal novel predicted allergens and laterally-transferred genes associated with secondary metabolism.</title>
        <authorList>
            <person name="Dong X."/>
            <person name="Chaisiri K."/>
            <person name="Xia D."/>
            <person name="Armstrong S.D."/>
            <person name="Fang Y."/>
            <person name="Donnelly M.J."/>
            <person name="Kadowaki T."/>
            <person name="McGarry J.W."/>
            <person name="Darby A.C."/>
            <person name="Makepeace B.L."/>
        </authorList>
    </citation>
    <scope>NUCLEOTIDE SEQUENCE [LARGE SCALE GENOMIC DNA]</scope>
    <source>
        <strain evidence="8">UoL-UT</strain>
    </source>
</reference>
<gene>
    <name evidence="8" type="ORF">B4U80_13240</name>
</gene>
<dbReference type="InterPro" id="IPR001828">
    <property type="entry name" value="ANF_lig-bd_rcpt"/>
</dbReference>
<keyword evidence="6" id="KW-0732">Signal</keyword>
<feature type="signal peptide" evidence="6">
    <location>
        <begin position="1"/>
        <end position="24"/>
    </location>
</feature>
<dbReference type="Gene3D" id="2.10.50.30">
    <property type="entry name" value="GPCR, family 3, nine cysteines domain"/>
    <property type="match status" value="1"/>
</dbReference>
<keyword evidence="5" id="KW-0325">Glycoprotein</keyword>
<name>A0A443S9S0_9ACAR</name>
<protein>
    <submittedName>
        <fullName evidence="8">Metabotropic glutamate receptor 3-like isoform X2</fullName>
    </submittedName>
</protein>
<keyword evidence="9" id="KW-1185">Reference proteome</keyword>